<feature type="compositionally biased region" description="Polar residues" evidence="23">
    <location>
        <begin position="364"/>
        <end position="378"/>
    </location>
</feature>
<comment type="subunit">
    <text evidence="17">Binds EP300.</text>
</comment>
<dbReference type="GO" id="GO:0006284">
    <property type="term" value="P:base-excision repair"/>
    <property type="evidence" value="ECO:0000318"/>
    <property type="project" value="GO_Central"/>
</dbReference>
<dbReference type="GeneID" id="105446776"/>
<sequence length="507" mass="57588">MPEGPSLFKWCTMTKQFLGRKTTRICGSSKTVDKKKWSGASLEDVRVYGKRLFLHLVHKRVSTAESESEDSDEESVWIRCHFLMWGSVRVNEFNCKSSKTNKFPEPRLIFYFSKEEFLVFYGGSFQEMNHPPEDESRRDILSDGFNRSRAEDCILGDLPISFILLDQKKFAGLGNIIKDEVLFSTGTHPMQLGCQLSRAKATVIVEKVVTFTKRWLAWKMEEKPSSKFGDWTEIYKKAMCPKGHETTKSMFGPTGMERITYWCPKCQAMNDHDDPLSDRRVWTDTSDQDTETVEGPSVKGISQTIPNSEHQMVTADNANMTESFAADQKVPRRAILTVKELKQEGTPANSNQELEFKEDFLMMQESQSSPKSEQTSLGTPHHLSEMKDTSLPTLSLETELINFGTGHVGNKNLPPPLIEEPRQRLPSTKKIKLESEATCIFDLKEEEPAFTSPSSSSSCIVNSICVPDQQYHDEDSTRISVSISTIQELMRSRVRIKVKKIDVSSKD</sequence>
<evidence type="ECO:0000256" key="20">
    <source>
        <dbReference type="ARBA" id="ARBA00081875"/>
    </source>
</evidence>
<dbReference type="GO" id="GO:0016829">
    <property type="term" value="F:lyase activity"/>
    <property type="evidence" value="ECO:0007669"/>
    <property type="project" value="UniProtKB-KW"/>
</dbReference>
<keyword evidence="26" id="KW-1185">Reference proteome</keyword>
<evidence type="ECO:0000256" key="22">
    <source>
        <dbReference type="ARBA" id="ARBA00083340"/>
    </source>
</evidence>
<reference evidence="25" key="2">
    <citation type="submission" date="2021-01" db="UniProtKB">
        <authorList>
            <consortium name="EnsemblMetazoa"/>
        </authorList>
    </citation>
    <scope>IDENTIFICATION</scope>
</reference>
<dbReference type="PANTHER" id="PTHR22993:SF9">
    <property type="entry name" value="FORMAMIDOPYRIMIDINE-DNA GLYCOSYLASE"/>
    <property type="match status" value="1"/>
</dbReference>
<evidence type="ECO:0000256" key="12">
    <source>
        <dbReference type="ARBA" id="ARBA00023239"/>
    </source>
</evidence>
<dbReference type="Pfam" id="PF06831">
    <property type="entry name" value="H2TH"/>
    <property type="match status" value="1"/>
</dbReference>
<dbReference type="InterPro" id="IPR015886">
    <property type="entry name" value="H2TH_FPG"/>
</dbReference>
<proteinExistence type="inferred from homology"/>
<dbReference type="FunFam" id="1.10.8.50:FF:000010">
    <property type="entry name" value="endonuclease 8-like 2"/>
    <property type="match status" value="1"/>
</dbReference>
<evidence type="ECO:0000256" key="18">
    <source>
        <dbReference type="ARBA" id="ARBA00073167"/>
    </source>
</evidence>
<keyword evidence="7" id="KW-0378">Hydrolase</keyword>
<evidence type="ECO:0000256" key="15">
    <source>
        <dbReference type="ARBA" id="ARBA00023295"/>
    </source>
</evidence>
<evidence type="ECO:0000256" key="23">
    <source>
        <dbReference type="SAM" id="MobiDB-lite"/>
    </source>
</evidence>
<evidence type="ECO:0000256" key="7">
    <source>
        <dbReference type="ARBA" id="ARBA00022801"/>
    </source>
</evidence>
<dbReference type="SMART" id="SM01232">
    <property type="entry name" value="H2TH"/>
    <property type="match status" value="1"/>
</dbReference>
<dbReference type="GO" id="GO:0003906">
    <property type="term" value="F:DNA-(apurinic or apyrimidinic site) endonuclease activity"/>
    <property type="evidence" value="ECO:0000318"/>
    <property type="project" value="GO_Central"/>
</dbReference>
<dbReference type="OrthoDB" id="444592at2759"/>
<evidence type="ECO:0000256" key="2">
    <source>
        <dbReference type="ARBA" id="ARBA00009409"/>
    </source>
</evidence>
<evidence type="ECO:0000256" key="11">
    <source>
        <dbReference type="ARBA" id="ARBA00023204"/>
    </source>
</evidence>
<dbReference type="EnsemblMetazoa" id="XM_030982146">
    <property type="protein sequence ID" value="XP_030838006"/>
    <property type="gene ID" value="LOC105446776"/>
</dbReference>
<keyword evidence="13" id="KW-0539">Nucleus</keyword>
<dbReference type="GO" id="GO:0019104">
    <property type="term" value="F:DNA N-glycosylase activity"/>
    <property type="evidence" value="ECO:0000318"/>
    <property type="project" value="GO_Central"/>
</dbReference>
<feature type="region of interest" description="Disordered" evidence="23">
    <location>
        <begin position="363"/>
        <end position="388"/>
    </location>
</feature>
<evidence type="ECO:0000256" key="4">
    <source>
        <dbReference type="ARBA" id="ARBA00022723"/>
    </source>
</evidence>
<evidence type="ECO:0000256" key="13">
    <source>
        <dbReference type="ARBA" id="ARBA00023242"/>
    </source>
</evidence>
<evidence type="ECO:0000256" key="10">
    <source>
        <dbReference type="ARBA" id="ARBA00023125"/>
    </source>
</evidence>
<dbReference type="InterPro" id="IPR010979">
    <property type="entry name" value="Ribosomal_uS13-like_H2TH"/>
</dbReference>
<evidence type="ECO:0000256" key="5">
    <source>
        <dbReference type="ARBA" id="ARBA00022763"/>
    </source>
</evidence>
<keyword evidence="12" id="KW-0456">Lyase</keyword>
<dbReference type="PANTHER" id="PTHR22993">
    <property type="entry name" value="FORMAMIDOPYRIMIDINE-DNA GLYCOSYLASE"/>
    <property type="match status" value="1"/>
</dbReference>
<protein>
    <recommendedName>
        <fullName evidence="18">Endonuclease 8-like 2</fullName>
    </recommendedName>
    <alternativeName>
        <fullName evidence="20">DNA glycosylase/AP lyase Neil2</fullName>
    </alternativeName>
    <alternativeName>
        <fullName evidence="19">DNA-(apurinic or apyrimidinic site) lyase Neil2</fullName>
    </alternativeName>
    <alternativeName>
        <fullName evidence="22">Endonuclease VIII-like 2</fullName>
    </alternativeName>
    <alternativeName>
        <fullName evidence="21">Nei-like protein 2</fullName>
    </alternativeName>
</protein>
<dbReference type="AlphaFoldDB" id="A0A7M7HQD3"/>
<keyword evidence="5" id="KW-0227">DNA damage</keyword>
<name>A0A7M7HQD3_STRPU</name>
<evidence type="ECO:0000256" key="9">
    <source>
        <dbReference type="ARBA" id="ARBA00022990"/>
    </source>
</evidence>
<evidence type="ECO:0000256" key="14">
    <source>
        <dbReference type="ARBA" id="ARBA00023268"/>
    </source>
</evidence>
<keyword evidence="11" id="KW-0234">DNA repair</keyword>
<keyword evidence="6" id="KW-0863">Zinc-finger</keyword>
<dbReference type="InterPro" id="IPR035937">
    <property type="entry name" value="FPG_N"/>
</dbReference>
<evidence type="ECO:0000256" key="17">
    <source>
        <dbReference type="ARBA" id="ARBA00062783"/>
    </source>
</evidence>
<reference evidence="26" key="1">
    <citation type="submission" date="2015-02" db="EMBL/GenBank/DDBJ databases">
        <title>Genome sequencing for Strongylocentrotus purpuratus.</title>
        <authorList>
            <person name="Murali S."/>
            <person name="Liu Y."/>
            <person name="Vee V."/>
            <person name="English A."/>
            <person name="Wang M."/>
            <person name="Skinner E."/>
            <person name="Han Y."/>
            <person name="Muzny D.M."/>
            <person name="Worley K.C."/>
            <person name="Gibbs R.A."/>
        </authorList>
    </citation>
    <scope>NUCLEOTIDE SEQUENCE</scope>
</reference>
<keyword evidence="15" id="KW-0326">Glycosidase</keyword>
<comment type="similarity">
    <text evidence="2">Belongs to the FPG family.</text>
</comment>
<keyword evidence="4" id="KW-0479">Metal-binding</keyword>
<keyword evidence="3" id="KW-0597">Phosphoprotein</keyword>
<evidence type="ECO:0000256" key="21">
    <source>
        <dbReference type="ARBA" id="ARBA00082923"/>
    </source>
</evidence>
<dbReference type="GO" id="GO:0008270">
    <property type="term" value="F:zinc ion binding"/>
    <property type="evidence" value="ECO:0007669"/>
    <property type="project" value="UniProtKB-KW"/>
</dbReference>
<dbReference type="Proteomes" id="UP000007110">
    <property type="component" value="Unassembled WGS sequence"/>
</dbReference>
<evidence type="ECO:0000256" key="6">
    <source>
        <dbReference type="ARBA" id="ARBA00022771"/>
    </source>
</evidence>
<dbReference type="SUPFAM" id="SSF46946">
    <property type="entry name" value="S13-like H2TH domain"/>
    <property type="match status" value="1"/>
</dbReference>
<dbReference type="InParanoid" id="A0A7M7HQD3"/>
<dbReference type="RefSeq" id="XP_030838006.1">
    <property type="nucleotide sequence ID" value="XM_030982146.1"/>
</dbReference>
<dbReference type="KEGG" id="spu:105446776"/>
<keyword evidence="10" id="KW-0238">DNA-binding</keyword>
<accession>A0A7M7HQD3</accession>
<feature type="domain" description="Formamidopyrimidine-DNA glycosylase H2TH DNA-binding" evidence="24">
    <location>
        <begin position="138"/>
        <end position="232"/>
    </location>
</feature>
<evidence type="ECO:0000256" key="19">
    <source>
        <dbReference type="ARBA" id="ARBA00076845"/>
    </source>
</evidence>
<keyword evidence="9" id="KW-0007">Acetylation</keyword>
<keyword evidence="8" id="KW-0862">Zinc</keyword>
<dbReference type="GO" id="GO:0003684">
    <property type="term" value="F:damaged DNA binding"/>
    <property type="evidence" value="ECO:0007669"/>
    <property type="project" value="InterPro"/>
</dbReference>
<evidence type="ECO:0000256" key="16">
    <source>
        <dbReference type="ARBA" id="ARBA00056755"/>
    </source>
</evidence>
<dbReference type="GO" id="GO:0005634">
    <property type="term" value="C:nucleus"/>
    <property type="evidence" value="ECO:0000318"/>
    <property type="project" value="GO_Central"/>
</dbReference>
<evidence type="ECO:0000313" key="26">
    <source>
        <dbReference type="Proteomes" id="UP000007110"/>
    </source>
</evidence>
<evidence type="ECO:0000313" key="25">
    <source>
        <dbReference type="EnsemblMetazoa" id="XP_011682324"/>
    </source>
</evidence>
<keyword evidence="14" id="KW-0511">Multifunctional enzyme</keyword>
<evidence type="ECO:0000256" key="1">
    <source>
        <dbReference type="ARBA" id="ARBA00004123"/>
    </source>
</evidence>
<dbReference type="Gene3D" id="1.10.8.50">
    <property type="match status" value="1"/>
</dbReference>
<evidence type="ECO:0000259" key="24">
    <source>
        <dbReference type="SMART" id="SM01232"/>
    </source>
</evidence>
<organism evidence="25 26">
    <name type="scientific">Strongylocentrotus purpuratus</name>
    <name type="common">Purple sea urchin</name>
    <dbReference type="NCBI Taxonomy" id="7668"/>
    <lineage>
        <taxon>Eukaryota</taxon>
        <taxon>Metazoa</taxon>
        <taxon>Echinodermata</taxon>
        <taxon>Eleutherozoa</taxon>
        <taxon>Echinozoa</taxon>
        <taxon>Echinoidea</taxon>
        <taxon>Euechinoidea</taxon>
        <taxon>Echinacea</taxon>
        <taxon>Camarodonta</taxon>
        <taxon>Echinidea</taxon>
        <taxon>Strongylocentrotidae</taxon>
        <taxon>Strongylocentrotus</taxon>
    </lineage>
</organism>
<dbReference type="EnsemblMetazoa" id="XM_011684022">
    <property type="protein sequence ID" value="XP_011682324"/>
    <property type="gene ID" value="LOC105446776"/>
</dbReference>
<evidence type="ECO:0000256" key="3">
    <source>
        <dbReference type="ARBA" id="ARBA00022553"/>
    </source>
</evidence>
<comment type="function">
    <text evidence="16">Involved in base excision repair of DNA damaged by oxidation or by mutagenic agents. Has DNA glycosylase activity towards 5-hydroxyuracil and other oxidized derivatives of cytosine with a preference for mismatched double-stranded DNA (DNA bubbles). Has low or no DNA glycosylase activity towards thymine glycol, 2-hydroxyadenine, hypoxanthine and 8-oxoguanine. Has AP (apurinic/apyrimidinic) lyase activity and introduces nicks in the DNA strand. Cleaves the DNA backbone by beta-delta elimination to generate a single-strand break at the site of the removed base with both 3'- and 5'-phosphates.</text>
</comment>
<evidence type="ECO:0000256" key="8">
    <source>
        <dbReference type="ARBA" id="ARBA00022833"/>
    </source>
</evidence>
<dbReference type="RefSeq" id="XP_011682324.2">
    <property type="nucleotide sequence ID" value="XM_011684022.2"/>
</dbReference>
<comment type="subcellular location">
    <subcellularLocation>
        <location evidence="1">Nucleus</location>
    </subcellularLocation>
</comment>
<dbReference type="SUPFAM" id="SSF81624">
    <property type="entry name" value="N-terminal domain of MutM-like DNA repair proteins"/>
    <property type="match status" value="1"/>
</dbReference>